<dbReference type="PANTHER" id="PTHR10492">
    <property type="match status" value="1"/>
</dbReference>
<dbReference type="Pfam" id="PF02721">
    <property type="entry name" value="DUF223"/>
    <property type="match status" value="1"/>
</dbReference>
<dbReference type="InterPro" id="IPR003871">
    <property type="entry name" value="RFA1B/D_OB_1st"/>
</dbReference>
<proteinExistence type="predicted"/>
<dbReference type="AlphaFoldDB" id="A0A6D2HXE9"/>
<comment type="caution">
    <text evidence="3">The sequence shown here is derived from an EMBL/GenBank/DDBJ whole genome shotgun (WGS) entry which is preliminary data.</text>
</comment>
<dbReference type="InterPro" id="IPR027417">
    <property type="entry name" value="P-loop_NTPase"/>
</dbReference>
<dbReference type="EMBL" id="CACVBM020000444">
    <property type="protein sequence ID" value="CAA7019287.1"/>
    <property type="molecule type" value="Genomic_DNA"/>
</dbReference>
<evidence type="ECO:0000259" key="1">
    <source>
        <dbReference type="Pfam" id="PF02721"/>
    </source>
</evidence>
<evidence type="ECO:0000313" key="4">
    <source>
        <dbReference type="Proteomes" id="UP000467841"/>
    </source>
</evidence>
<accession>A0A6D2HXE9</accession>
<keyword evidence="4" id="KW-1185">Reference proteome</keyword>
<dbReference type="Proteomes" id="UP000467841">
    <property type="component" value="Unassembled WGS sequence"/>
</dbReference>
<dbReference type="InterPro" id="IPR049163">
    <property type="entry name" value="Pif1-like_2B_dom"/>
</dbReference>
<dbReference type="SUPFAM" id="SSF52540">
    <property type="entry name" value="P-loop containing nucleoside triphosphate hydrolases"/>
    <property type="match status" value="1"/>
</dbReference>
<dbReference type="PANTHER" id="PTHR10492:SF101">
    <property type="entry name" value="ATP-DEPENDENT DNA HELICASE"/>
    <property type="match status" value="1"/>
</dbReference>
<name>A0A6D2HXE9_9BRAS</name>
<protein>
    <submittedName>
        <fullName evidence="3">Uncharacterized protein</fullName>
    </submittedName>
</protein>
<gene>
    <name evidence="3" type="ORF">MERR_LOCUS6522</name>
</gene>
<evidence type="ECO:0000259" key="2">
    <source>
        <dbReference type="Pfam" id="PF21530"/>
    </source>
</evidence>
<feature type="domain" description="DNA helicase Pif1-like 2B" evidence="2">
    <location>
        <begin position="168"/>
        <end position="213"/>
    </location>
</feature>
<organism evidence="3 4">
    <name type="scientific">Microthlaspi erraticum</name>
    <dbReference type="NCBI Taxonomy" id="1685480"/>
    <lineage>
        <taxon>Eukaryota</taxon>
        <taxon>Viridiplantae</taxon>
        <taxon>Streptophyta</taxon>
        <taxon>Embryophyta</taxon>
        <taxon>Tracheophyta</taxon>
        <taxon>Spermatophyta</taxon>
        <taxon>Magnoliopsida</taxon>
        <taxon>eudicotyledons</taxon>
        <taxon>Gunneridae</taxon>
        <taxon>Pentapetalae</taxon>
        <taxon>rosids</taxon>
        <taxon>malvids</taxon>
        <taxon>Brassicales</taxon>
        <taxon>Brassicaceae</taxon>
        <taxon>Coluteocarpeae</taxon>
        <taxon>Microthlaspi</taxon>
    </lineage>
</organism>
<sequence length="332" mass="37446">MALLGKWPRSSSSSRDEIKPWKIEVQTVRTWEGNNKEQGKSIDMVLLDASGTRLNITMDEDVAFTKWIKDIANDSINKPKGGETDIDTREDLLIANCENHIETMVREVFGENYAKTDRAMLCPTNSDAKRVNDYITSQLPGEEKDYLSADSLCPANSSPSDHMLYPLEMLNTIETFGMPNHSLKLKVGVHVTLLQDISPNGLCNGQRLQITRLGNHVIEARVMSGKKADEKVLLPRIPMYFSPPETRLPFAMRRKQFPIAVAYAMTVRQSQGQRLSRVGLYLPRKPFFHGQLHVGISKVKSNDGLKVLITDSIIRPHEKPANAVFREVFQNV</sequence>
<evidence type="ECO:0000313" key="3">
    <source>
        <dbReference type="EMBL" id="CAA7019287.1"/>
    </source>
</evidence>
<dbReference type="Pfam" id="PF21530">
    <property type="entry name" value="Pif1_2B_dom"/>
    <property type="match status" value="1"/>
</dbReference>
<dbReference type="OrthoDB" id="1930718at2759"/>
<feature type="domain" description="Replication protein A 70 kDa DNA-binding subunit B/D first OB fold" evidence="1">
    <location>
        <begin position="17"/>
        <end position="63"/>
    </location>
</feature>
<reference evidence="3" key="1">
    <citation type="submission" date="2020-01" db="EMBL/GenBank/DDBJ databases">
        <authorList>
            <person name="Mishra B."/>
        </authorList>
    </citation>
    <scope>NUCLEOTIDE SEQUENCE [LARGE SCALE GENOMIC DNA]</scope>
</reference>